<dbReference type="EMBL" id="FNYC01000007">
    <property type="protein sequence ID" value="SEJ41460.1"/>
    <property type="molecule type" value="Genomic_DNA"/>
</dbReference>
<proteinExistence type="inferred from homology"/>
<feature type="transmembrane region" description="Helical" evidence="1">
    <location>
        <begin position="119"/>
        <end position="137"/>
    </location>
</feature>
<organism evidence="2 3">
    <name type="scientific">Frateuria terrea</name>
    <dbReference type="NCBI Taxonomy" id="529704"/>
    <lineage>
        <taxon>Bacteria</taxon>
        <taxon>Pseudomonadati</taxon>
        <taxon>Pseudomonadota</taxon>
        <taxon>Gammaproteobacteria</taxon>
        <taxon>Lysobacterales</taxon>
        <taxon>Rhodanobacteraceae</taxon>
        <taxon>Frateuria</taxon>
    </lineage>
</organism>
<dbReference type="GO" id="GO:0022857">
    <property type="term" value="F:transmembrane transporter activity"/>
    <property type="evidence" value="ECO:0007669"/>
    <property type="project" value="UniProtKB-UniRule"/>
</dbReference>
<keyword evidence="3" id="KW-1185">Reference proteome</keyword>
<comment type="function">
    <text evidence="1">Involved in the import of queuosine (Q) precursors, required for Q precursor salvage.</text>
</comment>
<dbReference type="STRING" id="529704.SAMN02927913_3418"/>
<evidence type="ECO:0000313" key="3">
    <source>
        <dbReference type="Proteomes" id="UP000199420"/>
    </source>
</evidence>
<feature type="transmembrane region" description="Helical" evidence="1">
    <location>
        <begin position="45"/>
        <end position="68"/>
    </location>
</feature>
<dbReference type="OrthoDB" id="9805479at2"/>
<evidence type="ECO:0000256" key="1">
    <source>
        <dbReference type="HAMAP-Rule" id="MF_02088"/>
    </source>
</evidence>
<keyword evidence="1" id="KW-0472">Membrane</keyword>
<keyword evidence="1" id="KW-0997">Cell inner membrane</keyword>
<dbReference type="InterPro" id="IPR003744">
    <property type="entry name" value="YhhQ"/>
</dbReference>
<dbReference type="RefSeq" id="WP_091339876.1">
    <property type="nucleotide sequence ID" value="NZ_FNYC01000007.1"/>
</dbReference>
<comment type="similarity">
    <text evidence="1">Belongs to the vitamin uptake transporter (VUT/ECF) (TC 2.A.88) family. Q precursor transporter subfamily.</text>
</comment>
<dbReference type="AlphaFoldDB" id="A0A1H6YVZ7"/>
<accession>A0A1H6YVZ7</accession>
<dbReference type="GO" id="GO:0005886">
    <property type="term" value="C:plasma membrane"/>
    <property type="evidence" value="ECO:0007669"/>
    <property type="project" value="UniProtKB-SubCell"/>
</dbReference>
<gene>
    <name evidence="2" type="ORF">SAMN04487997_3265</name>
</gene>
<dbReference type="PANTHER" id="PTHR34300:SF2">
    <property type="entry name" value="QUEUOSINE PRECURSOR TRANSPORTER-RELATED"/>
    <property type="match status" value="1"/>
</dbReference>
<dbReference type="Proteomes" id="UP000199420">
    <property type="component" value="Unassembled WGS sequence"/>
</dbReference>
<keyword evidence="1" id="KW-0812">Transmembrane</keyword>
<keyword evidence="1" id="KW-0813">Transport</keyword>
<feature type="transmembrane region" description="Helical" evidence="1">
    <location>
        <begin position="12"/>
        <end position="33"/>
    </location>
</feature>
<dbReference type="PANTHER" id="PTHR34300">
    <property type="entry name" value="QUEUOSINE PRECURSOR TRANSPORTER-RELATED"/>
    <property type="match status" value="1"/>
</dbReference>
<name>A0A1H6YVZ7_9GAMM</name>
<comment type="subcellular location">
    <subcellularLocation>
        <location evidence="1">Cell inner membrane</location>
        <topology evidence="1">Multi-pass membrane protein</topology>
    </subcellularLocation>
</comment>
<feature type="transmembrane region" description="Helical" evidence="1">
    <location>
        <begin position="80"/>
        <end position="99"/>
    </location>
</feature>
<dbReference type="Pfam" id="PF02592">
    <property type="entry name" value="Vut_1"/>
    <property type="match status" value="1"/>
</dbReference>
<dbReference type="NCBIfam" id="TIGR00697">
    <property type="entry name" value="queuosine precursor transporter"/>
    <property type="match status" value="1"/>
</dbReference>
<reference evidence="2 3" key="1">
    <citation type="submission" date="2016-10" db="EMBL/GenBank/DDBJ databases">
        <authorList>
            <person name="de Groot N.N."/>
        </authorList>
    </citation>
    <scope>NUCLEOTIDE SEQUENCE [LARGE SCALE GENOMIC DNA]</scope>
    <source>
        <strain evidence="2 3">DSM 26515</strain>
    </source>
</reference>
<keyword evidence="1" id="KW-1133">Transmembrane helix</keyword>
<protein>
    <recommendedName>
        <fullName evidence="1">Probable queuosine precursor transporter</fullName>
        <shortName evidence="1">Q precursor transporter</shortName>
    </recommendedName>
</protein>
<evidence type="ECO:0000313" key="2">
    <source>
        <dbReference type="EMBL" id="SEJ41460.1"/>
    </source>
</evidence>
<keyword evidence="1" id="KW-1003">Cell membrane</keyword>
<dbReference type="HAMAP" id="MF_02088">
    <property type="entry name" value="Q_prec_transport"/>
    <property type="match status" value="1"/>
</dbReference>
<sequence>MQASGSTAPMRGFRYYDLLVGGMVAVLLCSNLIGPAKVCTITLPVLGALSFGAGNLFFPASYIFGDVLTEVYGYARARRAIWAGFGAMLFATAMSQAIIHMPPSPGEPFNAQLQPALEIVFGGTWRIALASIVAYWLGDFANSFVLARMKLWTRGRWLWTRTIGSTLVGQGVDSLTFYPIAFTGIWESQTIFKVIAFNWAMKVMVEVVFTPLTYAVVGFLKSREGVDTFDEHTHFTPFSLKDEGELHTPGA</sequence>